<name>A0A7W7CSG4_9ACTN</name>
<gene>
    <name evidence="10" type="ORF">BKA14_004048</name>
</gene>
<dbReference type="GO" id="GO:0006355">
    <property type="term" value="P:regulation of DNA-templated transcription"/>
    <property type="evidence" value="ECO:0007669"/>
    <property type="project" value="InterPro"/>
</dbReference>
<comment type="caution">
    <text evidence="10">The sequence shown here is derived from an EMBL/GenBank/DDBJ whole genome shotgun (WGS) entry which is preliminary data.</text>
</comment>
<evidence type="ECO:0000259" key="9">
    <source>
        <dbReference type="PROSITE" id="PS51755"/>
    </source>
</evidence>
<keyword evidence="2" id="KW-0902">Two-component regulatory system</keyword>
<dbReference type="RefSeq" id="WP_184952468.1">
    <property type="nucleotide sequence ID" value="NZ_BOMC01000053.1"/>
</dbReference>
<dbReference type="InterPro" id="IPR039420">
    <property type="entry name" value="WalR-like"/>
</dbReference>
<accession>A0A7W7CSG4</accession>
<dbReference type="SUPFAM" id="SSF46894">
    <property type="entry name" value="C-terminal effector domain of the bipartite response regulators"/>
    <property type="match status" value="1"/>
</dbReference>
<dbReference type="PROSITE" id="PS50110">
    <property type="entry name" value="RESPONSE_REGULATORY"/>
    <property type="match status" value="1"/>
</dbReference>
<dbReference type="CDD" id="cd00383">
    <property type="entry name" value="trans_reg_C"/>
    <property type="match status" value="1"/>
</dbReference>
<dbReference type="Gene3D" id="1.10.10.10">
    <property type="entry name" value="Winged helix-like DNA-binding domain superfamily/Winged helix DNA-binding domain"/>
    <property type="match status" value="1"/>
</dbReference>
<dbReference type="EMBL" id="JACHMF010000001">
    <property type="protein sequence ID" value="MBB4693900.1"/>
    <property type="molecule type" value="Genomic_DNA"/>
</dbReference>
<organism evidence="10 11">
    <name type="scientific">Paractinoplanes abujensis</name>
    <dbReference type="NCBI Taxonomy" id="882441"/>
    <lineage>
        <taxon>Bacteria</taxon>
        <taxon>Bacillati</taxon>
        <taxon>Actinomycetota</taxon>
        <taxon>Actinomycetes</taxon>
        <taxon>Micromonosporales</taxon>
        <taxon>Micromonosporaceae</taxon>
        <taxon>Paractinoplanes</taxon>
    </lineage>
</organism>
<proteinExistence type="predicted"/>
<evidence type="ECO:0000256" key="2">
    <source>
        <dbReference type="ARBA" id="ARBA00023012"/>
    </source>
</evidence>
<dbReference type="Gene3D" id="3.40.50.2300">
    <property type="match status" value="1"/>
</dbReference>
<dbReference type="Gene3D" id="6.10.250.690">
    <property type="match status" value="1"/>
</dbReference>
<dbReference type="PROSITE" id="PS51755">
    <property type="entry name" value="OMPR_PHOB"/>
    <property type="match status" value="1"/>
</dbReference>
<keyword evidence="11" id="KW-1185">Reference proteome</keyword>
<dbReference type="AlphaFoldDB" id="A0A7W7CSG4"/>
<keyword evidence="3" id="KW-0805">Transcription regulation</keyword>
<evidence type="ECO:0000259" key="8">
    <source>
        <dbReference type="PROSITE" id="PS50110"/>
    </source>
</evidence>
<feature type="domain" description="Response regulatory" evidence="8">
    <location>
        <begin position="1"/>
        <end position="120"/>
    </location>
</feature>
<evidence type="ECO:0000256" key="4">
    <source>
        <dbReference type="ARBA" id="ARBA00023125"/>
    </source>
</evidence>
<dbReference type="PANTHER" id="PTHR48111:SF1">
    <property type="entry name" value="TWO-COMPONENT RESPONSE REGULATOR ORR33"/>
    <property type="match status" value="1"/>
</dbReference>
<evidence type="ECO:0000313" key="11">
    <source>
        <dbReference type="Proteomes" id="UP000542742"/>
    </source>
</evidence>
<dbReference type="GO" id="GO:0000976">
    <property type="term" value="F:transcription cis-regulatory region binding"/>
    <property type="evidence" value="ECO:0007669"/>
    <property type="project" value="TreeGrafter"/>
</dbReference>
<keyword evidence="1 6" id="KW-0597">Phosphoprotein</keyword>
<feature type="domain" description="OmpR/PhoB-type" evidence="9">
    <location>
        <begin position="130"/>
        <end position="229"/>
    </location>
</feature>
<dbReference type="Pfam" id="PF00486">
    <property type="entry name" value="Trans_reg_C"/>
    <property type="match status" value="1"/>
</dbReference>
<evidence type="ECO:0000256" key="7">
    <source>
        <dbReference type="PROSITE-ProRule" id="PRU01091"/>
    </source>
</evidence>
<feature type="modified residue" description="4-aspartylphosphate" evidence="6">
    <location>
        <position position="56"/>
    </location>
</feature>
<reference evidence="10 11" key="1">
    <citation type="submission" date="2020-08" db="EMBL/GenBank/DDBJ databases">
        <title>Sequencing the genomes of 1000 actinobacteria strains.</title>
        <authorList>
            <person name="Klenk H.-P."/>
        </authorList>
    </citation>
    <scope>NUCLEOTIDE SEQUENCE [LARGE SCALE GENOMIC DNA]</scope>
    <source>
        <strain evidence="10 11">DSM 45518</strain>
    </source>
</reference>
<evidence type="ECO:0000256" key="3">
    <source>
        <dbReference type="ARBA" id="ARBA00023015"/>
    </source>
</evidence>
<dbReference type="Proteomes" id="UP000542742">
    <property type="component" value="Unassembled WGS sequence"/>
</dbReference>
<dbReference type="PANTHER" id="PTHR48111">
    <property type="entry name" value="REGULATOR OF RPOS"/>
    <property type="match status" value="1"/>
</dbReference>
<dbReference type="SMART" id="SM00448">
    <property type="entry name" value="REC"/>
    <property type="match status" value="1"/>
</dbReference>
<keyword evidence="5" id="KW-0804">Transcription</keyword>
<dbReference type="InterPro" id="IPR001867">
    <property type="entry name" value="OmpR/PhoB-type_DNA-bd"/>
</dbReference>
<dbReference type="GO" id="GO:0032993">
    <property type="term" value="C:protein-DNA complex"/>
    <property type="evidence" value="ECO:0007669"/>
    <property type="project" value="TreeGrafter"/>
</dbReference>
<dbReference type="InterPro" id="IPR011006">
    <property type="entry name" value="CheY-like_superfamily"/>
</dbReference>
<dbReference type="GO" id="GO:0005829">
    <property type="term" value="C:cytosol"/>
    <property type="evidence" value="ECO:0007669"/>
    <property type="project" value="TreeGrafter"/>
</dbReference>
<dbReference type="SMART" id="SM00862">
    <property type="entry name" value="Trans_reg_C"/>
    <property type="match status" value="1"/>
</dbReference>
<dbReference type="Pfam" id="PF00072">
    <property type="entry name" value="Response_reg"/>
    <property type="match status" value="1"/>
</dbReference>
<keyword evidence="4 7" id="KW-0238">DNA-binding</keyword>
<dbReference type="InterPro" id="IPR001789">
    <property type="entry name" value="Sig_transdc_resp-reg_receiver"/>
</dbReference>
<dbReference type="GO" id="GO:0000156">
    <property type="term" value="F:phosphorelay response regulator activity"/>
    <property type="evidence" value="ECO:0007669"/>
    <property type="project" value="TreeGrafter"/>
</dbReference>
<dbReference type="InterPro" id="IPR016032">
    <property type="entry name" value="Sig_transdc_resp-reg_C-effctor"/>
</dbReference>
<evidence type="ECO:0000256" key="6">
    <source>
        <dbReference type="PROSITE-ProRule" id="PRU00169"/>
    </source>
</evidence>
<evidence type="ECO:0000256" key="1">
    <source>
        <dbReference type="ARBA" id="ARBA00022553"/>
    </source>
</evidence>
<dbReference type="SUPFAM" id="SSF52172">
    <property type="entry name" value="CheY-like"/>
    <property type="match status" value="1"/>
</dbReference>
<feature type="DNA-binding region" description="OmpR/PhoB-type" evidence="7">
    <location>
        <begin position="130"/>
        <end position="229"/>
    </location>
</feature>
<evidence type="ECO:0000313" key="10">
    <source>
        <dbReference type="EMBL" id="MBB4693900.1"/>
    </source>
</evidence>
<dbReference type="InterPro" id="IPR036388">
    <property type="entry name" value="WH-like_DNA-bd_sf"/>
</dbReference>
<sequence>MADGDGGRGSARILVAAPRNDWAAIKGAGHLVHHEPDGRACLRTMYAMKPDLVLIDAGLTNPDGWHALGRVREISDVAVIMVTPAGGEDDVVRSLRMGADDCVGRGIRPVELLARAERLLRRVPAARWADDAFEDGRLRVDPARRSIVADGRPVRLTPVEFRLLATLTRNAGIVLSHRRLLELVWDDPTGIGEERVKFAVLRLRRRLGWPGTADSPVECVRGFGYRYVRQGP</sequence>
<protein>
    <submittedName>
        <fullName evidence="10">DNA-binding response OmpR family regulator</fullName>
    </submittedName>
</protein>
<evidence type="ECO:0000256" key="5">
    <source>
        <dbReference type="ARBA" id="ARBA00023163"/>
    </source>
</evidence>